<proteinExistence type="predicted"/>
<dbReference type="EMBL" id="AP022606">
    <property type="protein sequence ID" value="BBZ10532.1"/>
    <property type="molecule type" value="Genomic_DNA"/>
</dbReference>
<keyword evidence="2" id="KW-1185">Reference proteome</keyword>
<evidence type="ECO:0000313" key="1">
    <source>
        <dbReference type="EMBL" id="BBZ10532.1"/>
    </source>
</evidence>
<dbReference type="Proteomes" id="UP000467379">
    <property type="component" value="Chromosome"/>
</dbReference>
<accession>A0ABM7KHW0</accession>
<sequence length="69" mass="8032">MLVCMRTNIEIDDDVLREAQRLLGTRTKRETVNLALRELVARHRQIGILDLRGKVHWEGDLGQSRRGRP</sequence>
<reference evidence="1 2" key="1">
    <citation type="journal article" date="2019" name="Emerg. Microbes Infect.">
        <title>Comprehensive subspecies identification of 175 nontuberculous mycobacteria species based on 7547 genomic profiles.</title>
        <authorList>
            <person name="Matsumoto Y."/>
            <person name="Kinjo T."/>
            <person name="Motooka D."/>
            <person name="Nabeya D."/>
            <person name="Jung N."/>
            <person name="Uechi K."/>
            <person name="Horii T."/>
            <person name="Iida T."/>
            <person name="Fujita J."/>
            <person name="Nakamura S."/>
        </authorList>
    </citation>
    <scope>NUCLEOTIDE SEQUENCE [LARGE SCALE GENOMIC DNA]</scope>
    <source>
        <strain evidence="1 2">JCM 12687</strain>
    </source>
</reference>
<dbReference type="Pfam" id="PF09957">
    <property type="entry name" value="VapB_antitoxin"/>
    <property type="match status" value="1"/>
</dbReference>
<gene>
    <name evidence="1" type="ORF">MBRA_07270</name>
</gene>
<protein>
    <submittedName>
        <fullName evidence="1">DUF2191 domain-containing protein</fullName>
    </submittedName>
</protein>
<dbReference type="InterPro" id="IPR019239">
    <property type="entry name" value="VapB_antitoxin"/>
</dbReference>
<organism evidence="1 2">
    <name type="scientific">Mycobacterium branderi</name>
    <dbReference type="NCBI Taxonomy" id="43348"/>
    <lineage>
        <taxon>Bacteria</taxon>
        <taxon>Bacillati</taxon>
        <taxon>Actinomycetota</taxon>
        <taxon>Actinomycetes</taxon>
        <taxon>Mycobacteriales</taxon>
        <taxon>Mycobacteriaceae</taxon>
        <taxon>Mycobacterium</taxon>
    </lineage>
</organism>
<name>A0ABM7KHW0_9MYCO</name>
<evidence type="ECO:0000313" key="2">
    <source>
        <dbReference type="Proteomes" id="UP000467379"/>
    </source>
</evidence>